<accession>A0A380NN08</accession>
<dbReference type="OrthoDB" id="9780160at2"/>
<comment type="subcellular location">
    <subcellularLocation>
        <location evidence="2">Cell membrane</location>
        <topology evidence="2">Multi-pass membrane protein</topology>
    </subcellularLocation>
</comment>
<keyword evidence="11 13" id="KW-0472">Membrane</keyword>
<feature type="transmembrane region" description="Helical" evidence="13">
    <location>
        <begin position="394"/>
        <end position="413"/>
    </location>
</feature>
<feature type="transmembrane region" description="Helical" evidence="13">
    <location>
        <begin position="287"/>
        <end position="308"/>
    </location>
</feature>
<dbReference type="Pfam" id="PF01554">
    <property type="entry name" value="MatE"/>
    <property type="match status" value="2"/>
</dbReference>
<dbReference type="GO" id="GO:0015297">
    <property type="term" value="F:antiporter activity"/>
    <property type="evidence" value="ECO:0007669"/>
    <property type="project" value="UniProtKB-KW"/>
</dbReference>
<proteinExistence type="inferred from homology"/>
<dbReference type="NCBIfam" id="TIGR00797">
    <property type="entry name" value="matE"/>
    <property type="match status" value="1"/>
</dbReference>
<gene>
    <name evidence="14" type="primary">norM_3</name>
    <name evidence="14" type="ORF">NCTC12020_01892</name>
</gene>
<evidence type="ECO:0000313" key="14">
    <source>
        <dbReference type="EMBL" id="SUP44895.1"/>
    </source>
</evidence>
<evidence type="ECO:0000256" key="1">
    <source>
        <dbReference type="ARBA" id="ARBA00003408"/>
    </source>
</evidence>
<feature type="transmembrane region" description="Helical" evidence="13">
    <location>
        <begin position="419"/>
        <end position="438"/>
    </location>
</feature>
<keyword evidence="6" id="KW-0050">Antiport</keyword>
<feature type="transmembrane region" description="Helical" evidence="13">
    <location>
        <begin position="195"/>
        <end position="218"/>
    </location>
</feature>
<feature type="transmembrane region" description="Helical" evidence="13">
    <location>
        <begin position="320"/>
        <end position="345"/>
    </location>
</feature>
<evidence type="ECO:0000256" key="6">
    <source>
        <dbReference type="ARBA" id="ARBA00022449"/>
    </source>
</evidence>
<reference evidence="14 15" key="1">
    <citation type="submission" date="2018-06" db="EMBL/GenBank/DDBJ databases">
        <authorList>
            <consortium name="Pathogen Informatics"/>
            <person name="Doyle S."/>
        </authorList>
    </citation>
    <scope>NUCLEOTIDE SEQUENCE [LARGE SCALE GENOMIC DNA]</scope>
    <source>
        <strain evidence="14 15">NCTC12020</strain>
    </source>
</reference>
<dbReference type="EMBL" id="UHIO01000001">
    <property type="protein sequence ID" value="SUP44895.1"/>
    <property type="molecule type" value="Genomic_DNA"/>
</dbReference>
<organism evidence="14 15">
    <name type="scientific">Veillonella criceti</name>
    <dbReference type="NCBI Taxonomy" id="103891"/>
    <lineage>
        <taxon>Bacteria</taxon>
        <taxon>Bacillati</taxon>
        <taxon>Bacillota</taxon>
        <taxon>Negativicutes</taxon>
        <taxon>Veillonellales</taxon>
        <taxon>Veillonellaceae</taxon>
        <taxon>Veillonella</taxon>
    </lineage>
</organism>
<evidence type="ECO:0000256" key="4">
    <source>
        <dbReference type="ARBA" id="ARBA00020268"/>
    </source>
</evidence>
<dbReference type="CDD" id="cd13131">
    <property type="entry name" value="MATE_NorM_like"/>
    <property type="match status" value="1"/>
</dbReference>
<feature type="transmembrane region" description="Helical" evidence="13">
    <location>
        <begin position="126"/>
        <end position="151"/>
    </location>
</feature>
<dbReference type="InterPro" id="IPR048279">
    <property type="entry name" value="MdtK-like"/>
</dbReference>
<evidence type="ECO:0000256" key="5">
    <source>
        <dbReference type="ARBA" id="ARBA00022448"/>
    </source>
</evidence>
<protein>
    <recommendedName>
        <fullName evidence="4">Probable multidrug resistance protein NorM</fullName>
    </recommendedName>
    <alternativeName>
        <fullName evidence="12">Multidrug-efflux transporter</fullName>
    </alternativeName>
</protein>
<keyword evidence="8 13" id="KW-0812">Transmembrane</keyword>
<evidence type="ECO:0000256" key="2">
    <source>
        <dbReference type="ARBA" id="ARBA00004651"/>
    </source>
</evidence>
<sequence length="449" mass="49049">MTNTAPSLMGKIKQFIQLTIPIIITQFALTGGSFFSVVMTGQYSTTDVAGISVGFNIWIACYYGVLGILLGIAPIIAQLLGAHKTEDIPTVIIHGVWLALFFSALLIFSGLIFLKPLLHYLALEPAAYEICLQYMTAIAFALPPLILTCTLRNTVDCHGYTRYSMIIMSIGLLIHVTLNYALILGHFGCPALGGLGAGIATAIAYWFNCLAYLGVLLYKKPFSHYQISKQSFKIHWTPLREQLRIGIPIGIAVFCESSIFSLAGLAITYYGTQVIAAHQAAISFVNLFYGIPLSISMASTIVVGYQIGAKHYKEATHMSYIARGTAITIAALMSIIIFTNLPLFASFYTNDPDMVNIIASFMSYAAFFIIIDAFGTPVQGILRAYKDVAIISKIAIATYWGACIPIALGFMYLTDLGPYSVWLGLLGGVGLAGVLYIWRVMYLQSKRFQ</sequence>
<evidence type="ECO:0000256" key="7">
    <source>
        <dbReference type="ARBA" id="ARBA00022475"/>
    </source>
</evidence>
<dbReference type="Proteomes" id="UP000255367">
    <property type="component" value="Unassembled WGS sequence"/>
</dbReference>
<keyword evidence="10" id="KW-0406">Ion transport</keyword>
<evidence type="ECO:0000256" key="8">
    <source>
        <dbReference type="ARBA" id="ARBA00022692"/>
    </source>
</evidence>
<keyword evidence="9 13" id="KW-1133">Transmembrane helix</keyword>
<comment type="function">
    <text evidence="1">Multidrug efflux pump.</text>
</comment>
<dbReference type="PANTHER" id="PTHR43298:SF2">
    <property type="entry name" value="FMN_FAD EXPORTER YEEO-RELATED"/>
    <property type="match status" value="1"/>
</dbReference>
<feature type="transmembrane region" description="Helical" evidence="13">
    <location>
        <begin position="163"/>
        <end position="183"/>
    </location>
</feature>
<dbReference type="AlphaFoldDB" id="A0A380NN08"/>
<dbReference type="GO" id="GO:0042910">
    <property type="term" value="F:xenobiotic transmembrane transporter activity"/>
    <property type="evidence" value="ECO:0007669"/>
    <property type="project" value="InterPro"/>
</dbReference>
<feature type="transmembrane region" description="Helical" evidence="13">
    <location>
        <begin position="357"/>
        <end position="382"/>
    </location>
</feature>
<keyword evidence="15" id="KW-1185">Reference proteome</keyword>
<feature type="transmembrane region" description="Helical" evidence="13">
    <location>
        <begin position="245"/>
        <end position="267"/>
    </location>
</feature>
<feature type="transmembrane region" description="Helical" evidence="13">
    <location>
        <begin position="92"/>
        <end position="114"/>
    </location>
</feature>
<name>A0A380NN08_9FIRM</name>
<dbReference type="GO" id="GO:0006811">
    <property type="term" value="P:monoatomic ion transport"/>
    <property type="evidence" value="ECO:0007669"/>
    <property type="project" value="UniProtKB-KW"/>
</dbReference>
<feature type="transmembrane region" description="Helical" evidence="13">
    <location>
        <begin position="57"/>
        <end position="80"/>
    </location>
</feature>
<evidence type="ECO:0000256" key="10">
    <source>
        <dbReference type="ARBA" id="ARBA00023065"/>
    </source>
</evidence>
<dbReference type="InterPro" id="IPR002528">
    <property type="entry name" value="MATE_fam"/>
</dbReference>
<keyword evidence="7" id="KW-1003">Cell membrane</keyword>
<evidence type="ECO:0000256" key="3">
    <source>
        <dbReference type="ARBA" id="ARBA00010199"/>
    </source>
</evidence>
<evidence type="ECO:0000256" key="11">
    <source>
        <dbReference type="ARBA" id="ARBA00023136"/>
    </source>
</evidence>
<dbReference type="InterPro" id="IPR050222">
    <property type="entry name" value="MATE_MdtK"/>
</dbReference>
<feature type="transmembrane region" description="Helical" evidence="13">
    <location>
        <begin position="15"/>
        <end position="37"/>
    </location>
</feature>
<evidence type="ECO:0000256" key="9">
    <source>
        <dbReference type="ARBA" id="ARBA00022989"/>
    </source>
</evidence>
<evidence type="ECO:0000256" key="13">
    <source>
        <dbReference type="SAM" id="Phobius"/>
    </source>
</evidence>
<dbReference type="GO" id="GO:0005886">
    <property type="term" value="C:plasma membrane"/>
    <property type="evidence" value="ECO:0007669"/>
    <property type="project" value="UniProtKB-SubCell"/>
</dbReference>
<keyword evidence="5" id="KW-0813">Transport</keyword>
<evidence type="ECO:0000256" key="12">
    <source>
        <dbReference type="ARBA" id="ARBA00031636"/>
    </source>
</evidence>
<evidence type="ECO:0000313" key="15">
    <source>
        <dbReference type="Proteomes" id="UP000255367"/>
    </source>
</evidence>
<comment type="similarity">
    <text evidence="3">Belongs to the multi antimicrobial extrusion (MATE) (TC 2.A.66.1) family.</text>
</comment>
<dbReference type="PIRSF" id="PIRSF006603">
    <property type="entry name" value="DinF"/>
    <property type="match status" value="1"/>
</dbReference>
<dbReference type="RefSeq" id="WP_115310960.1">
    <property type="nucleotide sequence ID" value="NZ_UHIO01000001.1"/>
</dbReference>
<dbReference type="PANTHER" id="PTHR43298">
    <property type="entry name" value="MULTIDRUG RESISTANCE PROTEIN NORM-RELATED"/>
    <property type="match status" value="1"/>
</dbReference>